<gene>
    <name evidence="2" type="ORF">DH17_05915</name>
</gene>
<keyword evidence="1" id="KW-0812">Transmembrane</keyword>
<protein>
    <submittedName>
        <fullName evidence="2">Uncharacterized protein</fullName>
    </submittedName>
</protein>
<name>A0A0B2U9I2_9GAMM</name>
<comment type="caution">
    <text evidence="2">The sequence shown here is derived from an EMBL/GenBank/DDBJ whole genome shotgun (WGS) entry which is preliminary data.</text>
</comment>
<keyword evidence="1" id="KW-0472">Membrane</keyword>
<proteinExistence type="predicted"/>
<feature type="transmembrane region" description="Helical" evidence="1">
    <location>
        <begin position="169"/>
        <end position="189"/>
    </location>
</feature>
<sequence>MLNIIKKLFFLWTKDESNTKNRKYVQFAMLICFLSGFISLDGYLDYKAISGDLPPHRPTIGIKGIFTTHSSKGIIHIKFSGDVIYPNTAITYDNVPYIFYKREELSVTGSSIYHFIKEHPNETVFVYGFLLENGNGNFYPIRITNLQGVIYTSNLINDLLSEREYNLKILNYKIFFFALSIIVLIYLSFKAIREDY</sequence>
<organism evidence="2 3">
    <name type="scientific">Acinetobacter oleivorans</name>
    <dbReference type="NCBI Taxonomy" id="1148157"/>
    <lineage>
        <taxon>Bacteria</taxon>
        <taxon>Pseudomonadati</taxon>
        <taxon>Pseudomonadota</taxon>
        <taxon>Gammaproteobacteria</taxon>
        <taxon>Moraxellales</taxon>
        <taxon>Moraxellaceae</taxon>
        <taxon>Acinetobacter</taxon>
    </lineage>
</organism>
<evidence type="ECO:0000313" key="2">
    <source>
        <dbReference type="EMBL" id="KHN65864.1"/>
    </source>
</evidence>
<keyword evidence="1" id="KW-1133">Transmembrane helix</keyword>
<accession>A0A0B2U9I2</accession>
<evidence type="ECO:0000256" key="1">
    <source>
        <dbReference type="SAM" id="Phobius"/>
    </source>
</evidence>
<dbReference type="AlphaFoldDB" id="A0A0B2U9I2"/>
<evidence type="ECO:0000313" key="3">
    <source>
        <dbReference type="Proteomes" id="UP000031012"/>
    </source>
</evidence>
<dbReference type="EMBL" id="JHQK01000018">
    <property type="protein sequence ID" value="KHN65864.1"/>
    <property type="molecule type" value="Genomic_DNA"/>
</dbReference>
<dbReference type="Proteomes" id="UP000031012">
    <property type="component" value="Unassembled WGS sequence"/>
</dbReference>
<reference evidence="2 3" key="1">
    <citation type="submission" date="2014-03" db="EMBL/GenBank/DDBJ databases">
        <title>Genome sequence of the diesel-degrader and plant-growth promoter Acinetobacter oleivorans PF-1 isolated from the roots of poplar tree.</title>
        <authorList>
            <person name="Gkorezis P."/>
            <person name="van Hamme J."/>
            <person name="Rineau F."/>
            <person name="Vangronsveld J."/>
            <person name="Francetti A."/>
        </authorList>
    </citation>
    <scope>NUCLEOTIDE SEQUENCE [LARGE SCALE GENOMIC DNA]</scope>
    <source>
        <strain evidence="2 3">PF1</strain>
    </source>
</reference>